<dbReference type="Pfam" id="PF13426">
    <property type="entry name" value="PAS_9"/>
    <property type="match status" value="2"/>
</dbReference>
<dbReference type="SMART" id="SM00091">
    <property type="entry name" value="PAS"/>
    <property type="match status" value="3"/>
</dbReference>
<dbReference type="Proteomes" id="UP000561726">
    <property type="component" value="Unassembled WGS sequence"/>
</dbReference>
<dbReference type="Pfam" id="PF00990">
    <property type="entry name" value="GGDEF"/>
    <property type="match status" value="1"/>
</dbReference>
<dbReference type="Gene3D" id="2.10.70.100">
    <property type="match status" value="1"/>
</dbReference>
<dbReference type="PANTHER" id="PTHR44757:SF2">
    <property type="entry name" value="BIOFILM ARCHITECTURE MAINTENANCE PROTEIN MBAA"/>
    <property type="match status" value="1"/>
</dbReference>
<dbReference type="Gene3D" id="3.20.20.450">
    <property type="entry name" value="EAL domain"/>
    <property type="match status" value="1"/>
</dbReference>
<dbReference type="RefSeq" id="WP_035836466.1">
    <property type="nucleotide sequence ID" value="NZ_JACHBQ010000001.1"/>
</dbReference>
<dbReference type="AlphaFoldDB" id="A0A099JEJ6"/>
<dbReference type="SUPFAM" id="SSF55785">
    <property type="entry name" value="PYP-like sensor domain (PAS domain)"/>
    <property type="match status" value="3"/>
</dbReference>
<dbReference type="InterPro" id="IPR043128">
    <property type="entry name" value="Rev_trsase/Diguanyl_cyclase"/>
</dbReference>
<dbReference type="Pfam" id="PF00563">
    <property type="entry name" value="EAL"/>
    <property type="match status" value="1"/>
</dbReference>
<feature type="domain" description="PAS" evidence="1">
    <location>
        <begin position="15"/>
        <end position="67"/>
    </location>
</feature>
<dbReference type="InterPro" id="IPR000700">
    <property type="entry name" value="PAS-assoc_C"/>
</dbReference>
<evidence type="ECO:0000259" key="1">
    <source>
        <dbReference type="PROSITE" id="PS50112"/>
    </source>
</evidence>
<dbReference type="EMBL" id="JACHBQ010000001">
    <property type="protein sequence ID" value="MBB5641320.1"/>
    <property type="molecule type" value="Genomic_DNA"/>
</dbReference>
<evidence type="ECO:0000313" key="5">
    <source>
        <dbReference type="EMBL" id="KGJ75972.1"/>
    </source>
</evidence>
<dbReference type="PROSITE" id="PS50883">
    <property type="entry name" value="EAL"/>
    <property type="match status" value="1"/>
</dbReference>
<dbReference type="CDD" id="cd01949">
    <property type="entry name" value="GGDEF"/>
    <property type="match status" value="1"/>
</dbReference>
<protein>
    <submittedName>
        <fullName evidence="6">Diguanylate cyclase (GGDEF)-like protein/PAS domain S-box-containing protein</fullName>
    </submittedName>
</protein>
<dbReference type="InterPro" id="IPR052155">
    <property type="entry name" value="Biofilm_reg_signaling"/>
</dbReference>
<dbReference type="FunFam" id="3.20.20.450:FF:000001">
    <property type="entry name" value="Cyclic di-GMP phosphodiesterase yahA"/>
    <property type="match status" value="1"/>
</dbReference>
<evidence type="ECO:0000259" key="2">
    <source>
        <dbReference type="PROSITE" id="PS50113"/>
    </source>
</evidence>
<dbReference type="STRING" id="1001240.GY21_09320"/>
<dbReference type="eggNOG" id="COG5001">
    <property type="taxonomic scope" value="Bacteria"/>
</dbReference>
<dbReference type="InterPro" id="IPR000014">
    <property type="entry name" value="PAS"/>
</dbReference>
<dbReference type="Pfam" id="PF08447">
    <property type="entry name" value="PAS_3"/>
    <property type="match status" value="1"/>
</dbReference>
<feature type="domain" description="GGDEF" evidence="4">
    <location>
        <begin position="420"/>
        <end position="551"/>
    </location>
</feature>
<dbReference type="InterPro" id="IPR013655">
    <property type="entry name" value="PAS_fold_3"/>
</dbReference>
<dbReference type="CDD" id="cd01948">
    <property type="entry name" value="EAL"/>
    <property type="match status" value="1"/>
</dbReference>
<feature type="domain" description="EAL" evidence="3">
    <location>
        <begin position="560"/>
        <end position="817"/>
    </location>
</feature>
<dbReference type="EMBL" id="JPXF01000033">
    <property type="protein sequence ID" value="KGJ75972.1"/>
    <property type="molecule type" value="Genomic_DNA"/>
</dbReference>
<dbReference type="Gene3D" id="3.30.70.270">
    <property type="match status" value="1"/>
</dbReference>
<proteinExistence type="predicted"/>
<feature type="domain" description="PAC" evidence="2">
    <location>
        <begin position="92"/>
        <end position="142"/>
    </location>
</feature>
<reference evidence="5 7" key="1">
    <citation type="submission" date="2014-08" db="EMBL/GenBank/DDBJ databases">
        <authorList>
            <person name="Sisinthy S."/>
        </authorList>
    </citation>
    <scope>NUCLEOTIDE SEQUENCE [LARGE SCALE GENOMIC DNA]</scope>
    <source>
        <strain evidence="5 7">RuG17</strain>
    </source>
</reference>
<feature type="domain" description="PAC" evidence="2">
    <location>
        <begin position="214"/>
        <end position="266"/>
    </location>
</feature>
<evidence type="ECO:0000313" key="7">
    <source>
        <dbReference type="Proteomes" id="UP000029864"/>
    </source>
</evidence>
<evidence type="ECO:0000313" key="8">
    <source>
        <dbReference type="Proteomes" id="UP000561726"/>
    </source>
</evidence>
<dbReference type="SMART" id="SM00267">
    <property type="entry name" value="GGDEF"/>
    <property type="match status" value="1"/>
</dbReference>
<dbReference type="InterPro" id="IPR035965">
    <property type="entry name" value="PAS-like_dom_sf"/>
</dbReference>
<dbReference type="InterPro" id="IPR029787">
    <property type="entry name" value="Nucleotide_cyclase"/>
</dbReference>
<dbReference type="CDD" id="cd00130">
    <property type="entry name" value="PAS"/>
    <property type="match status" value="3"/>
</dbReference>
<dbReference type="PROSITE" id="PS50887">
    <property type="entry name" value="GGDEF"/>
    <property type="match status" value="1"/>
</dbReference>
<organism evidence="5 7">
    <name type="scientific">Cryobacterium roopkundense</name>
    <dbReference type="NCBI Taxonomy" id="1001240"/>
    <lineage>
        <taxon>Bacteria</taxon>
        <taxon>Bacillati</taxon>
        <taxon>Actinomycetota</taxon>
        <taxon>Actinomycetes</taxon>
        <taxon>Micrococcales</taxon>
        <taxon>Microbacteriaceae</taxon>
        <taxon>Cryobacterium</taxon>
    </lineage>
</organism>
<comment type="caution">
    <text evidence="5">The sequence shown here is derived from an EMBL/GenBank/DDBJ whole genome shotgun (WGS) entry which is preliminary data.</text>
</comment>
<sequence>MTPPDPSGAPIRSVSAQDIPLLVESAPDAMVVTNSHGEIVLVNAQAERLFGYPREELLGENIEMLIPARLRRHHQRHVDAYAQSPHFRPMASTLSIHAEHKNGSEFPVEVSLSPLSTAGGVLVSSAIRDISDRQRVETASRMLAALVESSSDAGSFEVEVATGERQWSAGFRRIFGFSDDQKPSTDLVLAAVHPEDRQRVEATIDEVNVGGTATDIAFRIVRPSGEIRWVRSRTNVGYVLDGSPWRVLGTMLDVTDMHVAVAKLNLAEANCELGFDRSLIGMAIVDVAGRFLRVNPATCELLGRDQDGILGHSLSDFLDQDPLGPAQRLLVGAEGSQTEVRCVRPGGEILWVEETIFSVPHADPASPTSFVQLRNITGRRQAEQLLEFQSLHDPLTGLANRRLLASTLEDSLARARVSGCPVGVLFFDLDKLKQINDAYGRTVGDRIVLELVRRMHSIVRATDILARFGGGEFVIVCENLTWPNTQRLVDRIVRLDTEPFVIQGRDIFMTVSVGIVVAEGHENVADVLSNSESAMYQAMTSGRGQSSLYAAETHQASSDRFKLELELARALDNGELRVFYQPIIELSTRDVSGFEALIRWHHPTRGLIPPMDFIPIAEESGLIVPIGQWVLREAAAQAMRWLEMEEHGRGLTMAVNLSIVQLRDPGLLGNVLEVLTKTGLDPHSLHLEITESMVIHDFETALDTLHALHALGVQLSVDDFGTGYAALGYLRTMPVQTLKIDKSFIDPLVGHDPRSLSIVEAIVSLARALDLDVIAEGVESVEQMVELQRIGTHLCQGYLFSRPLPAEEIPSWLREFRLRAAP</sequence>
<name>A0A099JEJ6_9MICO</name>
<evidence type="ECO:0000313" key="6">
    <source>
        <dbReference type="EMBL" id="MBB5641320.1"/>
    </source>
</evidence>
<dbReference type="SMART" id="SM00086">
    <property type="entry name" value="PAC"/>
    <property type="match status" value="3"/>
</dbReference>
<dbReference type="SUPFAM" id="SSF55073">
    <property type="entry name" value="Nucleotide cyclase"/>
    <property type="match status" value="1"/>
</dbReference>
<feature type="domain" description="PAS" evidence="1">
    <location>
        <begin position="282"/>
        <end position="321"/>
    </location>
</feature>
<dbReference type="Gene3D" id="3.30.450.20">
    <property type="entry name" value="PAS domain"/>
    <property type="match status" value="3"/>
</dbReference>
<evidence type="ECO:0000259" key="3">
    <source>
        <dbReference type="PROSITE" id="PS50883"/>
    </source>
</evidence>
<dbReference type="InterPro" id="IPR000160">
    <property type="entry name" value="GGDEF_dom"/>
</dbReference>
<reference evidence="6 8" key="2">
    <citation type="submission" date="2020-08" db="EMBL/GenBank/DDBJ databases">
        <title>Sequencing the genomes of 1000 actinobacteria strains.</title>
        <authorList>
            <person name="Klenk H.-P."/>
        </authorList>
    </citation>
    <scope>NUCLEOTIDE SEQUENCE [LARGE SCALE GENOMIC DNA]</scope>
    <source>
        <strain evidence="6 8">DSM 21065</strain>
    </source>
</reference>
<dbReference type="PROSITE" id="PS50112">
    <property type="entry name" value="PAS"/>
    <property type="match status" value="3"/>
</dbReference>
<keyword evidence="7" id="KW-1185">Reference proteome</keyword>
<gene>
    <name evidence="6" type="ORF">BJ997_001868</name>
    <name evidence="5" type="ORF">GY21_09320</name>
</gene>
<dbReference type="PROSITE" id="PS50113">
    <property type="entry name" value="PAC"/>
    <property type="match status" value="2"/>
</dbReference>
<accession>A0A099JEJ6</accession>
<dbReference type="PANTHER" id="PTHR44757">
    <property type="entry name" value="DIGUANYLATE CYCLASE DGCP"/>
    <property type="match status" value="1"/>
</dbReference>
<feature type="domain" description="PAS" evidence="1">
    <location>
        <begin position="139"/>
        <end position="211"/>
    </location>
</feature>
<dbReference type="Proteomes" id="UP000029864">
    <property type="component" value="Unassembled WGS sequence"/>
</dbReference>
<evidence type="ECO:0000259" key="4">
    <source>
        <dbReference type="PROSITE" id="PS50887"/>
    </source>
</evidence>
<dbReference type="NCBIfam" id="TIGR00229">
    <property type="entry name" value="sensory_box"/>
    <property type="match status" value="3"/>
</dbReference>
<dbReference type="InterPro" id="IPR001610">
    <property type="entry name" value="PAC"/>
</dbReference>
<dbReference type="NCBIfam" id="TIGR00254">
    <property type="entry name" value="GGDEF"/>
    <property type="match status" value="1"/>
</dbReference>
<dbReference type="OrthoDB" id="23692at2"/>
<dbReference type="InterPro" id="IPR001633">
    <property type="entry name" value="EAL_dom"/>
</dbReference>
<dbReference type="SMART" id="SM00052">
    <property type="entry name" value="EAL"/>
    <property type="match status" value="1"/>
</dbReference>
<dbReference type="SUPFAM" id="SSF141868">
    <property type="entry name" value="EAL domain-like"/>
    <property type="match status" value="1"/>
</dbReference>
<dbReference type="InterPro" id="IPR035919">
    <property type="entry name" value="EAL_sf"/>
</dbReference>